<organism evidence="1 2">
    <name type="scientific">Portunus trituberculatus</name>
    <name type="common">Swimming crab</name>
    <name type="synonym">Neptunus trituberculatus</name>
    <dbReference type="NCBI Taxonomy" id="210409"/>
    <lineage>
        <taxon>Eukaryota</taxon>
        <taxon>Metazoa</taxon>
        <taxon>Ecdysozoa</taxon>
        <taxon>Arthropoda</taxon>
        <taxon>Crustacea</taxon>
        <taxon>Multicrustacea</taxon>
        <taxon>Malacostraca</taxon>
        <taxon>Eumalacostraca</taxon>
        <taxon>Eucarida</taxon>
        <taxon>Decapoda</taxon>
        <taxon>Pleocyemata</taxon>
        <taxon>Brachyura</taxon>
        <taxon>Eubrachyura</taxon>
        <taxon>Portunoidea</taxon>
        <taxon>Portunidae</taxon>
        <taxon>Portuninae</taxon>
        <taxon>Portunus</taxon>
    </lineage>
</organism>
<accession>A0A5B7K234</accession>
<dbReference type="Proteomes" id="UP000324222">
    <property type="component" value="Unassembled WGS sequence"/>
</dbReference>
<dbReference type="AlphaFoldDB" id="A0A5B7K234"/>
<evidence type="ECO:0000313" key="1">
    <source>
        <dbReference type="EMBL" id="MPC98674.1"/>
    </source>
</evidence>
<reference evidence="1 2" key="1">
    <citation type="submission" date="2019-05" db="EMBL/GenBank/DDBJ databases">
        <title>Another draft genome of Portunus trituberculatus and its Hox gene families provides insights of decapod evolution.</title>
        <authorList>
            <person name="Jeong J.-H."/>
            <person name="Song I."/>
            <person name="Kim S."/>
            <person name="Choi T."/>
            <person name="Kim D."/>
            <person name="Ryu S."/>
            <person name="Kim W."/>
        </authorList>
    </citation>
    <scope>NUCLEOTIDE SEQUENCE [LARGE SCALE GENOMIC DNA]</scope>
    <source>
        <tissue evidence="1">Muscle</tissue>
    </source>
</reference>
<evidence type="ECO:0000313" key="2">
    <source>
        <dbReference type="Proteomes" id="UP000324222"/>
    </source>
</evidence>
<dbReference type="EMBL" id="VSRR010115111">
    <property type="protein sequence ID" value="MPC98674.1"/>
    <property type="molecule type" value="Genomic_DNA"/>
</dbReference>
<keyword evidence="2" id="KW-1185">Reference proteome</keyword>
<comment type="caution">
    <text evidence="1">The sequence shown here is derived from an EMBL/GenBank/DDBJ whole genome shotgun (WGS) entry which is preliminary data.</text>
</comment>
<sequence length="53" mass="5627">MGGGRTGRDAEAVINSVVHRGGPRMSPVIPVPLPFLLLYHGQKPSPHSSLPQD</sequence>
<proteinExistence type="predicted"/>
<name>A0A5B7K234_PORTR</name>
<protein>
    <submittedName>
        <fullName evidence="1">Uncharacterized protein</fullName>
    </submittedName>
</protein>
<gene>
    <name evidence="1" type="ORF">E2C01_094054</name>
</gene>